<name>A0ABV4U3Y4_9BACT</name>
<evidence type="ECO:0000313" key="2">
    <source>
        <dbReference type="Proteomes" id="UP001575105"/>
    </source>
</evidence>
<gene>
    <name evidence="1" type="ORF">ACERK3_04125</name>
</gene>
<proteinExistence type="predicted"/>
<dbReference type="Proteomes" id="UP001575105">
    <property type="component" value="Unassembled WGS sequence"/>
</dbReference>
<organism evidence="1 2">
    <name type="scientific">Natronomicrosphaera hydrolytica</name>
    <dbReference type="NCBI Taxonomy" id="3242702"/>
    <lineage>
        <taxon>Bacteria</taxon>
        <taxon>Pseudomonadati</taxon>
        <taxon>Planctomycetota</taxon>
        <taxon>Phycisphaerae</taxon>
        <taxon>Phycisphaerales</taxon>
        <taxon>Phycisphaeraceae</taxon>
        <taxon>Natronomicrosphaera</taxon>
    </lineage>
</organism>
<keyword evidence="2" id="KW-1185">Reference proteome</keyword>
<reference evidence="1 2" key="1">
    <citation type="submission" date="2024-08" db="EMBL/GenBank/DDBJ databases">
        <title>Whole-genome sequencing of halo(alkali)philic microorganisms from hypersaline lakes.</title>
        <authorList>
            <person name="Sorokin D.Y."/>
            <person name="Merkel A.Y."/>
            <person name="Messina E."/>
            <person name="Yakimov M."/>
        </authorList>
    </citation>
    <scope>NUCLEOTIDE SEQUENCE [LARGE SCALE GENOMIC DNA]</scope>
    <source>
        <strain evidence="1 2">AB-hyl4</strain>
    </source>
</reference>
<sequence>MQPDRKINRSYCTNRIRVDYAHVGLYDVKTRETWIAKKRWGTVPVRVSHARLLVGGTQDTSTADKDKFLCFWFHTPDTGEGYVHGYPIEWDEGHLLIRLDPNWNYLTRTFIPSTDTAKVEKNIEQQYAWGRHIFESYVAKGPKFPLSWHMIGPRAADSMFYVQRIEGK</sequence>
<dbReference type="RefSeq" id="WP_425344399.1">
    <property type="nucleotide sequence ID" value="NZ_JBGUBD010000002.1"/>
</dbReference>
<comment type="caution">
    <text evidence="1">The sequence shown here is derived from an EMBL/GenBank/DDBJ whole genome shotgun (WGS) entry which is preliminary data.</text>
</comment>
<accession>A0ABV4U3Y4</accession>
<evidence type="ECO:0000313" key="1">
    <source>
        <dbReference type="EMBL" id="MFA9477476.1"/>
    </source>
</evidence>
<protein>
    <submittedName>
        <fullName evidence="1">Uncharacterized protein</fullName>
    </submittedName>
</protein>
<dbReference type="EMBL" id="JBGUBD010000002">
    <property type="protein sequence ID" value="MFA9477476.1"/>
    <property type="molecule type" value="Genomic_DNA"/>
</dbReference>